<evidence type="ECO:0000256" key="7">
    <source>
        <dbReference type="SAM" id="MobiDB-lite"/>
    </source>
</evidence>
<dbReference type="InterPro" id="IPR000008">
    <property type="entry name" value="C2_dom"/>
</dbReference>
<dbReference type="VEuPathDB" id="FungiDB:SPSK_00074"/>
<dbReference type="InterPro" id="IPR017946">
    <property type="entry name" value="PLC-like_Pdiesterase_TIM-brl"/>
</dbReference>
<evidence type="ECO:0000256" key="3">
    <source>
        <dbReference type="ARBA" id="ARBA00022963"/>
    </source>
</evidence>
<dbReference type="InterPro" id="IPR001711">
    <property type="entry name" value="PLipase_C_Pinositol-sp_Y"/>
</dbReference>
<feature type="domain" description="C2" evidence="8">
    <location>
        <begin position="1001"/>
        <end position="1150"/>
    </location>
</feature>
<dbReference type="CDD" id="cd00275">
    <property type="entry name" value="C2_PLC_like"/>
    <property type="match status" value="1"/>
</dbReference>
<dbReference type="PROSITE" id="PS50008">
    <property type="entry name" value="PIPLC_Y_DOMAIN"/>
    <property type="match status" value="1"/>
</dbReference>
<dbReference type="SUPFAM" id="SSF47473">
    <property type="entry name" value="EF-hand"/>
    <property type="match status" value="1"/>
</dbReference>
<dbReference type="Gene3D" id="2.30.29.30">
    <property type="entry name" value="Pleckstrin-homology domain (PH domain)/Phosphotyrosine-binding domain (PTB)"/>
    <property type="match status" value="1"/>
</dbReference>
<organism evidence="10 11">
    <name type="scientific">Sporothrix schenckii 1099-18</name>
    <dbReference type="NCBI Taxonomy" id="1397361"/>
    <lineage>
        <taxon>Eukaryota</taxon>
        <taxon>Fungi</taxon>
        <taxon>Dikarya</taxon>
        <taxon>Ascomycota</taxon>
        <taxon>Pezizomycotina</taxon>
        <taxon>Sordariomycetes</taxon>
        <taxon>Sordariomycetidae</taxon>
        <taxon>Ophiostomatales</taxon>
        <taxon>Ophiostomataceae</taxon>
        <taxon>Sporothrix</taxon>
    </lineage>
</organism>
<feature type="compositionally biased region" description="Low complexity" evidence="7">
    <location>
        <begin position="33"/>
        <end position="52"/>
    </location>
</feature>
<evidence type="ECO:0000256" key="4">
    <source>
        <dbReference type="ARBA" id="ARBA00023098"/>
    </source>
</evidence>
<reference evidence="10 11" key="2">
    <citation type="journal article" date="2015" name="Eukaryot. Cell">
        <title>Asexual propagation of a virulent clone complex in a human and feline outbreak of sporotrichosis.</title>
        <authorList>
            <person name="Teixeira Mde M."/>
            <person name="Rodrigues A.M."/>
            <person name="Tsui C.K."/>
            <person name="de Almeida L.G."/>
            <person name="Van Diepeningen A.D."/>
            <person name="van den Ende B.G."/>
            <person name="Fernandes G.F."/>
            <person name="Kano R."/>
            <person name="Hamelin R.C."/>
            <person name="Lopes-Bezerra L.M."/>
            <person name="Vasconcelos A.T."/>
            <person name="de Hoog S."/>
            <person name="de Camargo Z.P."/>
            <person name="Felipe M.S."/>
        </authorList>
    </citation>
    <scope>NUCLEOTIDE SEQUENCE [LARGE SCALE GENOMIC DNA]</scope>
    <source>
        <strain evidence="10 11">1099-18</strain>
    </source>
</reference>
<dbReference type="SMART" id="SM00239">
    <property type="entry name" value="C2"/>
    <property type="match status" value="1"/>
</dbReference>
<dbReference type="Gene3D" id="2.60.40.150">
    <property type="entry name" value="C2 domain"/>
    <property type="match status" value="1"/>
</dbReference>
<keyword evidence="4 6" id="KW-0443">Lipid metabolism</keyword>
<dbReference type="PROSITE" id="PS50007">
    <property type="entry name" value="PIPLC_X_DOMAIN"/>
    <property type="match status" value="1"/>
</dbReference>
<evidence type="ECO:0000259" key="9">
    <source>
        <dbReference type="PROSITE" id="PS50008"/>
    </source>
</evidence>
<dbReference type="FunFam" id="3.20.20.190:FF:000049">
    <property type="entry name" value="Phosphoinositide phospholipase C"/>
    <property type="match status" value="1"/>
</dbReference>
<name>A0A0F2M3V2_SPOSC</name>
<dbReference type="SUPFAM" id="SSF49562">
    <property type="entry name" value="C2 domain (Calcium/lipid-binding domain, CaLB)"/>
    <property type="match status" value="1"/>
</dbReference>
<evidence type="ECO:0000313" key="10">
    <source>
        <dbReference type="EMBL" id="KJR83754.1"/>
    </source>
</evidence>
<comment type="catalytic activity">
    <reaction evidence="6">
        <text>a 1,2-diacyl-sn-glycero-3-phospho-(1D-myo-inositol-4,5-bisphosphate) + H2O = 1D-myo-inositol 1,4,5-trisphosphate + a 1,2-diacyl-sn-glycerol + H(+)</text>
        <dbReference type="Rhea" id="RHEA:33179"/>
        <dbReference type="ChEBI" id="CHEBI:15377"/>
        <dbReference type="ChEBI" id="CHEBI:15378"/>
        <dbReference type="ChEBI" id="CHEBI:17815"/>
        <dbReference type="ChEBI" id="CHEBI:58456"/>
        <dbReference type="ChEBI" id="CHEBI:203600"/>
        <dbReference type="EC" id="3.1.4.11"/>
    </reaction>
</comment>
<dbReference type="SMART" id="SM00149">
    <property type="entry name" value="PLCYc"/>
    <property type="match status" value="1"/>
</dbReference>
<dbReference type="GO" id="GO:0016042">
    <property type="term" value="P:lipid catabolic process"/>
    <property type="evidence" value="ECO:0007669"/>
    <property type="project" value="UniProtKB-KW"/>
</dbReference>
<keyword evidence="2 6" id="KW-0378">Hydrolase</keyword>
<dbReference type="CDD" id="cd08598">
    <property type="entry name" value="PI-PLC1c_yeast"/>
    <property type="match status" value="1"/>
</dbReference>
<dbReference type="Gene3D" id="3.20.20.190">
    <property type="entry name" value="Phosphatidylinositol (PI) phosphodiesterase"/>
    <property type="match status" value="2"/>
</dbReference>
<dbReference type="Pfam" id="PF00168">
    <property type="entry name" value="C2"/>
    <property type="match status" value="1"/>
</dbReference>
<dbReference type="GO" id="GO:0051209">
    <property type="term" value="P:release of sequestered calcium ion into cytosol"/>
    <property type="evidence" value="ECO:0007669"/>
    <property type="project" value="TreeGrafter"/>
</dbReference>
<feature type="compositionally biased region" description="Polar residues" evidence="7">
    <location>
        <begin position="805"/>
        <end position="827"/>
    </location>
</feature>
<keyword evidence="5" id="KW-0807">Transducer</keyword>
<reference evidence="10 11" key="1">
    <citation type="journal article" date="2014" name="BMC Genomics">
        <title>Comparative genomics of the major fungal agents of human and animal Sporotrichosis: Sporothrix schenckii and Sporothrix brasiliensis.</title>
        <authorList>
            <person name="Teixeira M.M."/>
            <person name="de Almeida L.G."/>
            <person name="Kubitschek-Barreira P."/>
            <person name="Alves F.L."/>
            <person name="Kioshima E.S."/>
            <person name="Abadio A.K."/>
            <person name="Fernandes L."/>
            <person name="Derengowski L.S."/>
            <person name="Ferreira K.S."/>
            <person name="Souza R.C."/>
            <person name="Ruiz J.C."/>
            <person name="de Andrade N.C."/>
            <person name="Paes H.C."/>
            <person name="Nicola A.M."/>
            <person name="Albuquerque P."/>
            <person name="Gerber A.L."/>
            <person name="Martins V.P."/>
            <person name="Peconick L.D."/>
            <person name="Neto A.V."/>
            <person name="Chaucanez C.B."/>
            <person name="Silva P.A."/>
            <person name="Cunha O.L."/>
            <person name="de Oliveira F.F."/>
            <person name="dos Santos T.C."/>
            <person name="Barros A.L."/>
            <person name="Soares M.A."/>
            <person name="de Oliveira L.M."/>
            <person name="Marini M.M."/>
            <person name="Villalobos-Duno H."/>
            <person name="Cunha M.M."/>
            <person name="de Hoog S."/>
            <person name="da Silveira J.F."/>
            <person name="Henrissat B."/>
            <person name="Nino-Vega G.A."/>
            <person name="Cisalpino P.S."/>
            <person name="Mora-Montes H.M."/>
            <person name="Almeida S.R."/>
            <person name="Stajich J.E."/>
            <person name="Lopes-Bezerra L.M."/>
            <person name="Vasconcelos A.T."/>
            <person name="Felipe M.S."/>
        </authorList>
    </citation>
    <scope>NUCLEOTIDE SEQUENCE [LARGE SCALE GENOMIC DNA]</scope>
    <source>
        <strain evidence="10 11">1099-18</strain>
    </source>
</reference>
<evidence type="ECO:0000313" key="11">
    <source>
        <dbReference type="Proteomes" id="UP000033710"/>
    </source>
</evidence>
<dbReference type="CDD" id="cd13360">
    <property type="entry name" value="PH_PLC_fungal"/>
    <property type="match status" value="1"/>
</dbReference>
<evidence type="ECO:0000256" key="6">
    <source>
        <dbReference type="RuleBase" id="RU361133"/>
    </source>
</evidence>
<dbReference type="GeneID" id="27662331"/>
<dbReference type="SUPFAM" id="SSF51695">
    <property type="entry name" value="PLC-like phosphodiesterases"/>
    <property type="match status" value="1"/>
</dbReference>
<evidence type="ECO:0000256" key="2">
    <source>
        <dbReference type="ARBA" id="ARBA00022801"/>
    </source>
</evidence>
<comment type="caution">
    <text evidence="10">The sequence shown here is derived from an EMBL/GenBank/DDBJ whole genome shotgun (WGS) entry which is preliminary data.</text>
</comment>
<proteinExistence type="predicted"/>
<dbReference type="Proteomes" id="UP000033710">
    <property type="component" value="Unassembled WGS sequence"/>
</dbReference>
<dbReference type="InterPro" id="IPR000909">
    <property type="entry name" value="PLipase_C_PInositol-sp_X_dom"/>
</dbReference>
<dbReference type="KEGG" id="ssck:SPSK_00074"/>
<feature type="compositionally biased region" description="Polar residues" evidence="7">
    <location>
        <begin position="156"/>
        <end position="165"/>
    </location>
</feature>
<dbReference type="AlphaFoldDB" id="A0A0F2M3V2"/>
<feature type="region of interest" description="Disordered" evidence="7">
    <location>
        <begin position="135"/>
        <end position="225"/>
    </location>
</feature>
<dbReference type="GO" id="GO:0004435">
    <property type="term" value="F:phosphatidylinositol-4,5-bisphosphate phospholipase C activity"/>
    <property type="evidence" value="ECO:0007669"/>
    <property type="project" value="UniProtKB-EC"/>
</dbReference>
<sequence>MALSRSSSRDSSGRGHSTQNAALAGPMVERFVQAQAQQQALEQARQSSEGANNAVVSNASFSSMSTASTGLKMTSSSSNSPTLISNVPTPAYGNSMLPSPEPLRGRDLDPIPISSFQLPESMLSHRVSETSLLQNTPPLSMQQGSGSGSTTSMSQAQEASRQNGSIIRRLSNRASRAITRRRPSSAHPNSRDVSVGPGILRRRSDSNNTTPVSDILDRPTFDTDSEFEIDERDDGDSIAASMFDGIANTDASATTVGTSSVNGSVATAAAPTPAEVGPVIPLALLHGISIRKVSKKHKRVLLTLDAEAGKVSWDRFRPSKSIYIDDIKEIRTAEDIRQYRYDCNVPESDEGRFFSILYQVPGVKEPKVKHFIADSEENFLDWTTTLDAIYKHRQDLIASLMAFNDKAVRGYWNREMAKQSSEKLSTQSTTALAGEIDFAGVERVCRNLHIHVPQERLRTNFASADVHKTGRLNYAGFQEFVRLMKKRGDIHAIYRTLASNASLGITRDEFFDFLRNTQGENVDDELASWETVFSKFARRPKASSSSGKDIAVISDGESAISGSEEVPRMSEAGLASYLTSTYNLSFIKEPKEYTFDRPMNEYYISSSHNTYLVGRQIAGTSSVEGYISALTRGCRCVEIDCWDGADGQPIVNHGKTLSSSMSFREAVNAINRYAFAKSPFPLWISLEVHCNPEQQRIMARIMREVFGSKLVTEPLSAATNRLPSPTELRGRILIKTKKTQQPTTATLPPLPLQTASEVIAANTSEFSGRRRGNSLPTPYYKALTLDGNVPSVVYSPTYSQPSPLSFSASQSPAVLSPGYSTPTTPRKASTPKARVATVNTITEGQVARETPSSSTSDCDSGSEKAPTKHKQSKIVPELGCLAVYCVGVHKTTPFEDPECKAFNHILSWDETVYDRSTKARDYRQAVYFHNMRYLMRVYPKAYRFGSSNFNPLGHWRRGVQMSALNWQTYDLGMQLNEAMFTGGTDESGYVLKPRECRQFQVLPNLPGESKPRELKRERKNVNFSIGVVSAQQLMRPVNFPDRRTLDPYIEVEVFMADDKRDRDESKQQSDHVPLTPLIYRTKIAPGNGFNPVFDQRFTFRFTTKYPDLVFVRMSVKLADNGKYTSANPTATFTAKLSNLKQGYRTIPLVDVNADRYMFSTLLCEIHKEPITSVFVPCATDAAEGSTSTNKLKSIRTVFNRTTNQSPKSSIDSGPS</sequence>
<dbReference type="InterPro" id="IPR011992">
    <property type="entry name" value="EF-hand-dom_pair"/>
</dbReference>
<dbReference type="InterPro" id="IPR001192">
    <property type="entry name" value="PI-PLC_fam"/>
</dbReference>
<dbReference type="PROSITE" id="PS50004">
    <property type="entry name" value="C2"/>
    <property type="match status" value="1"/>
</dbReference>
<feature type="compositionally biased region" description="Low complexity" evidence="7">
    <location>
        <begin position="140"/>
        <end position="155"/>
    </location>
</feature>
<dbReference type="Pfam" id="PF00388">
    <property type="entry name" value="PI-PLC-X"/>
    <property type="match status" value="1"/>
</dbReference>
<feature type="domain" description="PI-PLC Y-box" evidence="9">
    <location>
        <begin position="878"/>
        <end position="997"/>
    </location>
</feature>
<evidence type="ECO:0000256" key="1">
    <source>
        <dbReference type="ARBA" id="ARBA00012368"/>
    </source>
</evidence>
<dbReference type="RefSeq" id="XP_016586430.1">
    <property type="nucleotide sequence ID" value="XM_016727054.1"/>
</dbReference>
<evidence type="ECO:0000256" key="5">
    <source>
        <dbReference type="ARBA" id="ARBA00023224"/>
    </source>
</evidence>
<accession>A0A0F2M3V2</accession>
<dbReference type="PANTHER" id="PTHR10336">
    <property type="entry name" value="PHOSPHOINOSITIDE-SPECIFIC PHOSPHOLIPASE C FAMILY PROTEIN"/>
    <property type="match status" value="1"/>
</dbReference>
<dbReference type="SUPFAM" id="SSF50729">
    <property type="entry name" value="PH domain-like"/>
    <property type="match status" value="1"/>
</dbReference>
<feature type="region of interest" description="Disordered" evidence="7">
    <location>
        <begin position="68"/>
        <end position="114"/>
    </location>
</feature>
<dbReference type="PRINTS" id="PR00390">
    <property type="entry name" value="PHPHLIPASEC"/>
</dbReference>
<dbReference type="Pfam" id="PF00387">
    <property type="entry name" value="PI-PLC-Y"/>
    <property type="match status" value="1"/>
</dbReference>
<dbReference type="EC" id="3.1.4.11" evidence="1 6"/>
<dbReference type="Gene3D" id="1.10.238.10">
    <property type="entry name" value="EF-hand"/>
    <property type="match status" value="1"/>
</dbReference>
<dbReference type="PANTHER" id="PTHR10336:SF36">
    <property type="entry name" value="1-PHOSPHATIDYLINOSITOL 4,5-BISPHOSPHATE PHOSPHODIESTERASE BETA-4"/>
    <property type="match status" value="1"/>
</dbReference>
<dbReference type="OrthoDB" id="269822at2759"/>
<feature type="region of interest" description="Disordered" evidence="7">
    <location>
        <begin position="1"/>
        <end position="52"/>
    </location>
</feature>
<gene>
    <name evidence="10" type="ORF">SPSK_00074</name>
</gene>
<dbReference type="InterPro" id="IPR037755">
    <property type="entry name" value="Plc1_PH"/>
</dbReference>
<evidence type="ECO:0000259" key="8">
    <source>
        <dbReference type="PROSITE" id="PS50004"/>
    </source>
</evidence>
<dbReference type="SMART" id="SM00148">
    <property type="entry name" value="PLCXc"/>
    <property type="match status" value="1"/>
</dbReference>
<dbReference type="InterPro" id="IPR011993">
    <property type="entry name" value="PH-like_dom_sf"/>
</dbReference>
<feature type="region of interest" description="Disordered" evidence="7">
    <location>
        <begin position="805"/>
        <end position="870"/>
    </location>
</feature>
<dbReference type="InterPro" id="IPR035892">
    <property type="entry name" value="C2_domain_sf"/>
</dbReference>
<dbReference type="EMBL" id="AXCR01000009">
    <property type="protein sequence ID" value="KJR83754.1"/>
    <property type="molecule type" value="Genomic_DNA"/>
</dbReference>
<protein>
    <recommendedName>
        <fullName evidence="1 6">Phosphoinositide phospholipase C</fullName>
        <ecNumber evidence="1 6">3.1.4.11</ecNumber>
    </recommendedName>
</protein>
<dbReference type="CDD" id="cd16207">
    <property type="entry name" value="EFh_ScPlc1p_like"/>
    <property type="match status" value="1"/>
</dbReference>
<keyword evidence="3 6" id="KW-0442">Lipid degradation</keyword>
<dbReference type="GO" id="GO:0048015">
    <property type="term" value="P:phosphatidylinositol-mediated signaling"/>
    <property type="evidence" value="ECO:0007669"/>
    <property type="project" value="TreeGrafter"/>
</dbReference>